<evidence type="ECO:0000256" key="1">
    <source>
        <dbReference type="ARBA" id="ARBA00022803"/>
    </source>
</evidence>
<dbReference type="GO" id="GO:0051301">
    <property type="term" value="P:cell division"/>
    <property type="evidence" value="ECO:0007669"/>
    <property type="project" value="TreeGrafter"/>
</dbReference>
<name>A0A8H7SYD6_9FUNG</name>
<comment type="caution">
    <text evidence="3">The sequence shown here is derived from an EMBL/GenBank/DDBJ whole genome shotgun (WGS) entry which is preliminary data.</text>
</comment>
<evidence type="ECO:0000313" key="3">
    <source>
        <dbReference type="EMBL" id="KAG2236703.1"/>
    </source>
</evidence>
<dbReference type="GO" id="GO:0005737">
    <property type="term" value="C:cytoplasm"/>
    <property type="evidence" value="ECO:0007669"/>
    <property type="project" value="TreeGrafter"/>
</dbReference>
<dbReference type="GO" id="GO:0005680">
    <property type="term" value="C:anaphase-promoting complex"/>
    <property type="evidence" value="ECO:0007669"/>
    <property type="project" value="TreeGrafter"/>
</dbReference>
<dbReference type="SMART" id="SM00028">
    <property type="entry name" value="TPR"/>
    <property type="match status" value="4"/>
</dbReference>
<evidence type="ECO:0000256" key="2">
    <source>
        <dbReference type="ARBA" id="ARBA00038210"/>
    </source>
</evidence>
<dbReference type="SUPFAM" id="SSF48452">
    <property type="entry name" value="TPR-like"/>
    <property type="match status" value="2"/>
</dbReference>
<gene>
    <name evidence="3" type="ORF">INT48_000701</name>
</gene>
<reference evidence="3" key="1">
    <citation type="submission" date="2021-01" db="EMBL/GenBank/DDBJ databases">
        <title>Metabolic potential, ecology and presence of endohyphal bacteria is reflected in genomic diversity of Mucoromycotina.</title>
        <authorList>
            <person name="Muszewska A."/>
            <person name="Okrasinska A."/>
            <person name="Steczkiewicz K."/>
            <person name="Drgas O."/>
            <person name="Orlowska M."/>
            <person name="Perlinska-Lenart U."/>
            <person name="Aleksandrzak-Piekarczyk T."/>
            <person name="Szatraj K."/>
            <person name="Zielenkiewicz U."/>
            <person name="Pilsyk S."/>
            <person name="Malc E."/>
            <person name="Mieczkowski P."/>
            <person name="Kruszewska J.S."/>
            <person name="Biernat P."/>
            <person name="Pawlowska J."/>
        </authorList>
    </citation>
    <scope>NUCLEOTIDE SEQUENCE</scope>
    <source>
        <strain evidence="3">WA0000018081</strain>
    </source>
</reference>
<evidence type="ECO:0000313" key="4">
    <source>
        <dbReference type="Proteomes" id="UP000613177"/>
    </source>
</evidence>
<dbReference type="InterPro" id="IPR011990">
    <property type="entry name" value="TPR-like_helical_dom_sf"/>
</dbReference>
<proteinExistence type="inferred from homology"/>
<protein>
    <submittedName>
        <fullName evidence="3">Uncharacterized protein</fullName>
    </submittedName>
</protein>
<dbReference type="GO" id="GO:0016567">
    <property type="term" value="P:protein ubiquitination"/>
    <property type="evidence" value="ECO:0007669"/>
    <property type="project" value="TreeGrafter"/>
</dbReference>
<keyword evidence="4" id="KW-1185">Reference proteome</keyword>
<dbReference type="EMBL" id="JAEPRE010000014">
    <property type="protein sequence ID" value="KAG2236703.1"/>
    <property type="molecule type" value="Genomic_DNA"/>
</dbReference>
<dbReference type="InterPro" id="IPR019734">
    <property type="entry name" value="TPR_rpt"/>
</dbReference>
<accession>A0A8H7SYD6</accession>
<dbReference type="Proteomes" id="UP000613177">
    <property type="component" value="Unassembled WGS sequence"/>
</dbReference>
<comment type="similarity">
    <text evidence="2">Belongs to the APC3/CDC27 family.</text>
</comment>
<sequence>MVGTSTEAWTLTALVYRDLDDGDYQNALFLAERLYAIDKKNEHYTFLYAKCLYHNLDYMASYSILRSFKSIPCLKLFAETCIKLSNNPNCDEGEKCRLRNEGVDALSLALSSKDLLQKVYWGDVRDIELASTSIRHHLPSKASLCTLLADLYIKLDNIKAAAKYLWICLESNPYKITAYNRLCDIAPDCIDFNTAKLPKHVFTCFEEPLVDLNRNPDRYLSSAVPKLNVSDIQFSSKIEEESGSVESNYYSMPNIRYSDNISTEQLRSLVNLRPKLIDDDAYEIRRDNSQSELEHIKNSAIQSINLEIRKEKETKARYTKGGLYPTKADDSIIYQSSLIQLPQSIDYATKDDTKDNDDVKIDLDTVKKNGPPKLATNRIQSDDDYLPKKEEKFCSNIIDQDSVKSYFLPQSNNQVRISQEVRKHIVQGMNKAVLELNQLDDCQYDSPRVLCMLGKTYYDTTDYETARLYFKHVFVTAPWFCNEASTYSTCLCYLDLSTELNILAYKLSHNPCHQYEAYITAGNWHKMNSCNSAMQWFQKAIELDPSRSYAYMLVGYENIDKDNCLNAKSYFAKCKDFTVGGV</sequence>
<keyword evidence="1" id="KW-0802">TPR repeat</keyword>
<dbReference type="Pfam" id="PF12895">
    <property type="entry name" value="ANAPC3"/>
    <property type="match status" value="1"/>
</dbReference>
<dbReference type="PANTHER" id="PTHR12558">
    <property type="entry name" value="CELL DIVISION CYCLE 16,23,27"/>
    <property type="match status" value="1"/>
</dbReference>
<dbReference type="AlphaFoldDB" id="A0A8H7SYD6"/>
<dbReference type="Pfam" id="PF13181">
    <property type="entry name" value="TPR_8"/>
    <property type="match status" value="2"/>
</dbReference>
<dbReference type="GO" id="GO:0007091">
    <property type="term" value="P:metaphase/anaphase transition of mitotic cell cycle"/>
    <property type="evidence" value="ECO:0007669"/>
    <property type="project" value="TreeGrafter"/>
</dbReference>
<dbReference type="PANTHER" id="PTHR12558:SF13">
    <property type="entry name" value="CELL DIVISION CYCLE PROTEIN 27 HOMOLOG"/>
    <property type="match status" value="1"/>
</dbReference>
<dbReference type="GO" id="GO:0031145">
    <property type="term" value="P:anaphase-promoting complex-dependent catabolic process"/>
    <property type="evidence" value="ECO:0007669"/>
    <property type="project" value="TreeGrafter"/>
</dbReference>
<dbReference type="Gene3D" id="1.25.40.10">
    <property type="entry name" value="Tetratricopeptide repeat domain"/>
    <property type="match status" value="3"/>
</dbReference>
<organism evidence="3 4">
    <name type="scientific">Thamnidium elegans</name>
    <dbReference type="NCBI Taxonomy" id="101142"/>
    <lineage>
        <taxon>Eukaryota</taxon>
        <taxon>Fungi</taxon>
        <taxon>Fungi incertae sedis</taxon>
        <taxon>Mucoromycota</taxon>
        <taxon>Mucoromycotina</taxon>
        <taxon>Mucoromycetes</taxon>
        <taxon>Mucorales</taxon>
        <taxon>Mucorineae</taxon>
        <taxon>Mucoraceae</taxon>
        <taxon>Thamnidium</taxon>
    </lineage>
</organism>